<evidence type="ECO:0000313" key="11">
    <source>
        <dbReference type="Proteomes" id="UP000199352"/>
    </source>
</evidence>
<evidence type="ECO:0000256" key="2">
    <source>
        <dbReference type="ARBA" id="ARBA00022651"/>
    </source>
</evidence>
<dbReference type="InterPro" id="IPR010496">
    <property type="entry name" value="AL/BT2_dom"/>
</dbReference>
<keyword evidence="3 8" id="KW-0378">Hydrolase</keyword>
<proteinExistence type="inferred from homology"/>
<dbReference type="Pfam" id="PF04616">
    <property type="entry name" value="Glyco_hydro_43"/>
    <property type="match status" value="1"/>
</dbReference>
<feature type="domain" description="3-keto-alpha-glucoside-1,2-lyase/3-keto-2-hydroxy-glucal hydratase" evidence="9">
    <location>
        <begin position="367"/>
        <end position="508"/>
    </location>
</feature>
<dbReference type="PANTHER" id="PTHR43772:SF2">
    <property type="entry name" value="PUTATIVE (AFU_ORTHOLOGUE AFUA_2G04480)-RELATED"/>
    <property type="match status" value="1"/>
</dbReference>
<evidence type="ECO:0000256" key="5">
    <source>
        <dbReference type="ARBA" id="ARBA00023295"/>
    </source>
</evidence>
<evidence type="ECO:0000256" key="3">
    <source>
        <dbReference type="ARBA" id="ARBA00022801"/>
    </source>
</evidence>
<evidence type="ECO:0000259" key="9">
    <source>
        <dbReference type="Pfam" id="PF06439"/>
    </source>
</evidence>
<evidence type="ECO:0000313" key="10">
    <source>
        <dbReference type="EMBL" id="SEQ95203.1"/>
    </source>
</evidence>
<name>A0A1H9K8F6_9PSEU</name>
<dbReference type="SUPFAM" id="SSF75005">
    <property type="entry name" value="Arabinanase/levansucrase/invertase"/>
    <property type="match status" value="1"/>
</dbReference>
<dbReference type="Gene3D" id="2.115.10.20">
    <property type="entry name" value="Glycosyl hydrolase domain, family 43"/>
    <property type="match status" value="1"/>
</dbReference>
<accession>A0A1H9K8F6</accession>
<keyword evidence="4" id="KW-0119">Carbohydrate metabolism</keyword>
<reference evidence="11" key="1">
    <citation type="submission" date="2016-10" db="EMBL/GenBank/DDBJ databases">
        <authorList>
            <person name="Varghese N."/>
            <person name="Submissions S."/>
        </authorList>
    </citation>
    <scope>NUCLEOTIDE SEQUENCE [LARGE SCALE GENOMIC DNA]</scope>
    <source>
        <strain evidence="11">CGMCC 4.3525</strain>
    </source>
</reference>
<dbReference type="Pfam" id="PF06439">
    <property type="entry name" value="3keto-disac_hyd"/>
    <property type="match status" value="1"/>
</dbReference>
<gene>
    <name evidence="10" type="ORF">SAMN05216188_106337</name>
</gene>
<comment type="similarity">
    <text evidence="1 8">Belongs to the glycosyl hydrolase 43 family.</text>
</comment>
<organism evidence="10 11">
    <name type="scientific">Lentzea xinjiangensis</name>
    <dbReference type="NCBI Taxonomy" id="402600"/>
    <lineage>
        <taxon>Bacteria</taxon>
        <taxon>Bacillati</taxon>
        <taxon>Actinomycetota</taxon>
        <taxon>Actinomycetes</taxon>
        <taxon>Pseudonocardiales</taxon>
        <taxon>Pseudonocardiaceae</taxon>
        <taxon>Lentzea</taxon>
    </lineage>
</organism>
<dbReference type="GO" id="GO:0004553">
    <property type="term" value="F:hydrolase activity, hydrolyzing O-glycosyl compounds"/>
    <property type="evidence" value="ECO:0007669"/>
    <property type="project" value="InterPro"/>
</dbReference>
<dbReference type="GO" id="GO:0045493">
    <property type="term" value="P:xylan catabolic process"/>
    <property type="evidence" value="ECO:0007669"/>
    <property type="project" value="UniProtKB-KW"/>
</dbReference>
<feature type="site" description="Important for catalytic activity, responsible for pKa modulation of the active site Glu and correct orientation of both the proton donor and substrate" evidence="7">
    <location>
        <position position="203"/>
    </location>
</feature>
<dbReference type="CDD" id="cd18827">
    <property type="entry name" value="GH43_XlnD-like"/>
    <property type="match status" value="1"/>
</dbReference>
<feature type="active site" description="Proton donor" evidence="6">
    <location>
        <position position="255"/>
    </location>
</feature>
<dbReference type="EMBL" id="FOFR01000006">
    <property type="protein sequence ID" value="SEQ95203.1"/>
    <property type="molecule type" value="Genomic_DNA"/>
</dbReference>
<protein>
    <submittedName>
        <fullName evidence="10">Glycosyl hydrolases family 43</fullName>
    </submittedName>
</protein>
<dbReference type="Proteomes" id="UP000199352">
    <property type="component" value="Unassembled WGS sequence"/>
</dbReference>
<keyword evidence="2" id="KW-0858">Xylan degradation</keyword>
<feature type="active site" description="Proton acceptor" evidence="6">
    <location>
        <position position="85"/>
    </location>
</feature>
<dbReference type="InterPro" id="IPR052176">
    <property type="entry name" value="Glycosyl_Hydrlase_43_Enz"/>
</dbReference>
<evidence type="ECO:0000256" key="8">
    <source>
        <dbReference type="RuleBase" id="RU361187"/>
    </source>
</evidence>
<dbReference type="InterPro" id="IPR023296">
    <property type="entry name" value="Glyco_hydro_beta-prop_sf"/>
</dbReference>
<keyword evidence="5 8" id="KW-0326">Glycosidase</keyword>
<evidence type="ECO:0000256" key="4">
    <source>
        <dbReference type="ARBA" id="ARBA00023277"/>
    </source>
</evidence>
<evidence type="ECO:0000256" key="7">
    <source>
        <dbReference type="PIRSR" id="PIRSR606710-2"/>
    </source>
</evidence>
<keyword evidence="11" id="KW-1185">Reference proteome</keyword>
<dbReference type="STRING" id="402600.SAMN05216188_106337"/>
<dbReference type="AlphaFoldDB" id="A0A1H9K8F6"/>
<dbReference type="PANTHER" id="PTHR43772">
    <property type="entry name" value="ENDO-1,4-BETA-XYLANASE"/>
    <property type="match status" value="1"/>
</dbReference>
<keyword evidence="2" id="KW-0624">Polysaccharide degradation</keyword>
<evidence type="ECO:0000256" key="1">
    <source>
        <dbReference type="ARBA" id="ARBA00009865"/>
    </source>
</evidence>
<sequence length="532" mass="57805">MTIADDQEMDSAAPRVLDRCTQSLQRCNQSDPCRLDKTLTKKIVTAALAALLLGSVPAVASSAAAVPDFSTAEAGNPFVDGWYADPDVAVYDNKYWVFPTSSRVYDEQTYLDAFSSTDLVNWTKHPNVLTTATVSWARRAVWAPAPVQRNGKYYLYFGANDIQSNSELGGIGVAVADRPEGPYRDAIGKPLISQFVNGAQPIDQDVFIDTDGQAYMYYGGWGHANVVKLNEDMTSLGQFADGSTYKEITPANFTEGSQMFKRNGKYYFMWSEDGWTGPNYAVSYAISDSPTGPFTKISRVLSQDAAVARGSGHNSVLNVPGTDIWYIVYHRRPLSRTGANDRQIAYDRMTFNADGTIQPVTMRVKDNFDDNNAVGWTTHGGTWSARRGRYETGASFGGKSLLDTNFTNFVQDVDVIPRSATGDSGVVFRVTQASTGTDGYRGYYAGISGAGQVVLGKADNNWTPLASAPVTVRPNARHHLRVEAIGSSIKVYVGDMSTPKISVTDTSHPSGANGVRVFNTAAGFDNFAVAHR</sequence>
<evidence type="ECO:0000256" key="6">
    <source>
        <dbReference type="PIRSR" id="PIRSR606710-1"/>
    </source>
</evidence>
<dbReference type="Gene3D" id="2.60.120.560">
    <property type="entry name" value="Exo-inulinase, domain 1"/>
    <property type="match status" value="1"/>
</dbReference>
<dbReference type="InterPro" id="IPR006710">
    <property type="entry name" value="Glyco_hydro_43"/>
</dbReference>